<dbReference type="EMBL" id="CAUWAG010000008">
    <property type="protein sequence ID" value="CAJ2506200.1"/>
    <property type="molecule type" value="Genomic_DNA"/>
</dbReference>
<dbReference type="Proteomes" id="UP001295740">
    <property type="component" value="Unassembled WGS sequence"/>
</dbReference>
<feature type="signal peptide" evidence="1">
    <location>
        <begin position="1"/>
        <end position="22"/>
    </location>
</feature>
<evidence type="ECO:0000256" key="1">
    <source>
        <dbReference type="SAM" id="SignalP"/>
    </source>
</evidence>
<name>A0AAI8VJQ1_9PEZI</name>
<gene>
    <name evidence="2" type="ORF">KHLLAP_LOCUS6668</name>
</gene>
<evidence type="ECO:0000313" key="2">
    <source>
        <dbReference type="EMBL" id="CAJ2506200.1"/>
    </source>
</evidence>
<comment type="caution">
    <text evidence="2">The sequence shown here is derived from an EMBL/GenBank/DDBJ whole genome shotgun (WGS) entry which is preliminary data.</text>
</comment>
<sequence length="253" mass="27028">MRFQSTCVTLMGLLSLAASGKSHPRHSLASVLTCHSAPSDSLSNFHARRGLQWKSKRSPLTIVQEVQETNIIVVQDNQAELDALQQLAEQQFAQLIEAQLALVSQLQTVKDNIRVNHFRAQFSQANTVIVTVTTMVDARADQGAQNRYMVNQLLADNGKPDSQIMVMVSDAETMTIGASQTVDIAGIESASAVSTPTAVPQIAVADPNAPFGQVNQSMIMPIGAAAPAIDVIFADPAAIILPGQTNLFVVSPL</sequence>
<protein>
    <submittedName>
        <fullName evidence="2">Uu.00g003300.m01.CDS01</fullName>
    </submittedName>
</protein>
<evidence type="ECO:0000313" key="3">
    <source>
        <dbReference type="Proteomes" id="UP001295740"/>
    </source>
</evidence>
<feature type="chain" id="PRO_5042541479" evidence="1">
    <location>
        <begin position="23"/>
        <end position="253"/>
    </location>
</feature>
<organism evidence="2 3">
    <name type="scientific">Anthostomella pinea</name>
    <dbReference type="NCBI Taxonomy" id="933095"/>
    <lineage>
        <taxon>Eukaryota</taxon>
        <taxon>Fungi</taxon>
        <taxon>Dikarya</taxon>
        <taxon>Ascomycota</taxon>
        <taxon>Pezizomycotina</taxon>
        <taxon>Sordariomycetes</taxon>
        <taxon>Xylariomycetidae</taxon>
        <taxon>Xylariales</taxon>
        <taxon>Xylariaceae</taxon>
        <taxon>Anthostomella</taxon>
    </lineage>
</organism>
<keyword evidence="3" id="KW-1185">Reference proteome</keyword>
<reference evidence="2" key="1">
    <citation type="submission" date="2023-10" db="EMBL/GenBank/DDBJ databases">
        <authorList>
            <person name="Hackl T."/>
        </authorList>
    </citation>
    <scope>NUCLEOTIDE SEQUENCE</scope>
</reference>
<proteinExistence type="predicted"/>
<dbReference type="AlphaFoldDB" id="A0AAI8VJQ1"/>
<keyword evidence="1" id="KW-0732">Signal</keyword>
<accession>A0AAI8VJQ1</accession>